<evidence type="ECO:0000256" key="1">
    <source>
        <dbReference type="ARBA" id="ARBA00023242"/>
    </source>
</evidence>
<dbReference type="PANTHER" id="PTHR47657:SF12">
    <property type="entry name" value="ZN(II)2CYS6 TRANSCRIPTION FACTOR (EUROFUNG)"/>
    <property type="match status" value="1"/>
</dbReference>
<dbReference type="InterPro" id="IPR036864">
    <property type="entry name" value="Zn2-C6_fun-type_DNA-bd_sf"/>
</dbReference>
<proteinExistence type="predicted"/>
<comment type="caution">
    <text evidence="4">The sequence shown here is derived from an EMBL/GenBank/DDBJ whole genome shotgun (WGS) entry which is preliminary data.</text>
</comment>
<evidence type="ECO:0000256" key="2">
    <source>
        <dbReference type="SAM" id="MobiDB-lite"/>
    </source>
</evidence>
<evidence type="ECO:0000313" key="5">
    <source>
        <dbReference type="Proteomes" id="UP000078237"/>
    </source>
</evidence>
<dbReference type="InterPro" id="IPR021858">
    <property type="entry name" value="Fun_TF"/>
</dbReference>
<accession>A0A175VQ15</accession>
<dbReference type="PROSITE" id="PS00463">
    <property type="entry name" value="ZN2_CY6_FUNGAL_1"/>
    <property type="match status" value="1"/>
</dbReference>
<dbReference type="PANTHER" id="PTHR47657">
    <property type="entry name" value="STEROL REGULATORY ELEMENT-BINDING PROTEIN ECM22"/>
    <property type="match status" value="1"/>
</dbReference>
<dbReference type="Pfam" id="PF00172">
    <property type="entry name" value="Zn_clus"/>
    <property type="match status" value="1"/>
</dbReference>
<reference evidence="4 5" key="1">
    <citation type="journal article" date="2016" name="Genome Announc.">
        <title>Genome Sequence of Madurella mycetomatis mm55, Isolated from a Human Mycetoma Case in Sudan.</title>
        <authorList>
            <person name="Smit S."/>
            <person name="Derks M.F."/>
            <person name="Bervoets S."/>
            <person name="Fahal A."/>
            <person name="van Leeuwen W."/>
            <person name="van Belkum A."/>
            <person name="van de Sande W.W."/>
        </authorList>
    </citation>
    <scope>NUCLEOTIDE SEQUENCE [LARGE SCALE GENOMIC DNA]</scope>
    <source>
        <strain evidence="5">mm55</strain>
    </source>
</reference>
<dbReference type="STRING" id="100816.A0A175VQ15"/>
<evidence type="ECO:0000313" key="4">
    <source>
        <dbReference type="EMBL" id="KXX73140.1"/>
    </source>
</evidence>
<feature type="region of interest" description="Disordered" evidence="2">
    <location>
        <begin position="1"/>
        <end position="21"/>
    </location>
</feature>
<dbReference type="EMBL" id="LCTW02000532">
    <property type="protein sequence ID" value="KXX73140.1"/>
    <property type="molecule type" value="Genomic_DNA"/>
</dbReference>
<dbReference type="AlphaFoldDB" id="A0A175VQ15"/>
<dbReference type="SUPFAM" id="SSF57701">
    <property type="entry name" value="Zn2/Cys6 DNA-binding domain"/>
    <property type="match status" value="1"/>
</dbReference>
<dbReference type="Proteomes" id="UP000078237">
    <property type="component" value="Unassembled WGS sequence"/>
</dbReference>
<protein>
    <submittedName>
        <fullName evidence="4">Sterol uptake control protein 2</fullName>
    </submittedName>
</protein>
<evidence type="ECO:0000259" key="3">
    <source>
        <dbReference type="PROSITE" id="PS50048"/>
    </source>
</evidence>
<dbReference type="Gene3D" id="4.10.240.10">
    <property type="entry name" value="Zn(2)-C6 fungal-type DNA-binding domain"/>
    <property type="match status" value="1"/>
</dbReference>
<feature type="domain" description="Zn(2)-C6 fungal-type" evidence="3">
    <location>
        <begin position="19"/>
        <end position="49"/>
    </location>
</feature>
<name>A0A175VQ15_9PEZI</name>
<dbReference type="InterPro" id="IPR001138">
    <property type="entry name" value="Zn2Cys6_DnaBD"/>
</dbReference>
<dbReference type="OrthoDB" id="1924260at2759"/>
<dbReference type="GO" id="GO:0008270">
    <property type="term" value="F:zinc ion binding"/>
    <property type="evidence" value="ECO:0007669"/>
    <property type="project" value="InterPro"/>
</dbReference>
<organism evidence="4 5">
    <name type="scientific">Madurella mycetomatis</name>
    <dbReference type="NCBI Taxonomy" id="100816"/>
    <lineage>
        <taxon>Eukaryota</taxon>
        <taxon>Fungi</taxon>
        <taxon>Dikarya</taxon>
        <taxon>Ascomycota</taxon>
        <taxon>Pezizomycotina</taxon>
        <taxon>Sordariomycetes</taxon>
        <taxon>Sordariomycetidae</taxon>
        <taxon>Sordariales</taxon>
        <taxon>Sordariales incertae sedis</taxon>
        <taxon>Madurella</taxon>
    </lineage>
</organism>
<dbReference type="VEuPathDB" id="FungiDB:MMYC01_210365"/>
<dbReference type="PROSITE" id="PS50048">
    <property type="entry name" value="ZN2_CY6_FUNGAL_2"/>
    <property type="match status" value="1"/>
</dbReference>
<keyword evidence="1" id="KW-0539">Nucleus</keyword>
<dbReference type="GO" id="GO:0000981">
    <property type="term" value="F:DNA-binding transcription factor activity, RNA polymerase II-specific"/>
    <property type="evidence" value="ECO:0007669"/>
    <property type="project" value="InterPro"/>
</dbReference>
<sequence>MAGPGGGPPRRSHTKSRKGCDTCKRRHIRCDENFPQCRNCTKHKIRCPYNDVPAPEDRAGSPDKPDLMWTPEIEAEIDQWRRTGMFPFPNLGIYPAPSPEFLKLEDLRLIHHVASISHQMQEIGANDFTLWTRQIPTIIRIGATHTYVLHALLAFSAMHIAYLTDCPLVGNMAYEHRGVALKGLQEAIGTFSRETSDAILAASLVLSWQATDWRSWTQLMQGTSSVIDAMDPWKHDSQFGDFIAESSTFPTAPPSPAPDHQPSQPREDDLEAFQRTLQQLQKLEAYLKKNRQDTKPAAQLITFMKGSRKVPSSLSVSQQFERLRPLRTWLFWLPVMYLQRTHGSPSALVTIAHYYTAALLMERLFPEIGAAYFGSMTIGPVEAIARRLFAINSSGHQDEDIQTPLTLMEFPIDTVNEFRSRMGWIQPVRTPSFPQFDPPNFYMNEGSPLAVPSTMSSEYLPYGDNLAFSYSTEDLSTMPPETGPNSAISPLQLSSPFANQHYLSIPSPSYGAYSPASSTYGDFGDASPVVYSDAEDSGPYGVGYTATSPMLGGANTYGVGPSFLSTSPDYPPPEDPHAWLPLPNQSFAPSPFLNPEQPSLFPVPESPASALVPLVAQDENGIPSTPGNLNGNGERF</sequence>
<dbReference type="Pfam" id="PF11951">
    <property type="entry name" value="Fungal_trans_2"/>
    <property type="match status" value="1"/>
</dbReference>
<gene>
    <name evidence="4" type="ORF">MMYC01_210365</name>
</gene>
<feature type="region of interest" description="Disordered" evidence="2">
    <location>
        <begin position="248"/>
        <end position="268"/>
    </location>
</feature>
<dbReference type="InterPro" id="IPR052400">
    <property type="entry name" value="Zn2-C6_fungal_TF"/>
</dbReference>
<dbReference type="CDD" id="cd00067">
    <property type="entry name" value="GAL4"/>
    <property type="match status" value="1"/>
</dbReference>
<dbReference type="SMART" id="SM00066">
    <property type="entry name" value="GAL4"/>
    <property type="match status" value="1"/>
</dbReference>
<keyword evidence="5" id="KW-1185">Reference proteome</keyword>